<evidence type="ECO:0000313" key="3">
    <source>
        <dbReference type="EMBL" id="NMH64688.1"/>
    </source>
</evidence>
<dbReference type="Proteomes" id="UP000737113">
    <property type="component" value="Unassembled WGS sequence"/>
</dbReference>
<protein>
    <recommendedName>
        <fullName evidence="2">UPF0301 protein HC757_05835</fullName>
    </recommendedName>
</protein>
<name>A0A972JI63_9GAMM</name>
<dbReference type="HAMAP" id="MF_00758">
    <property type="entry name" value="UPF0301"/>
    <property type="match status" value="1"/>
</dbReference>
<evidence type="ECO:0000256" key="1">
    <source>
        <dbReference type="ARBA" id="ARBA00009600"/>
    </source>
</evidence>
<dbReference type="AlphaFoldDB" id="A0A972JI63"/>
<dbReference type="PANTHER" id="PTHR30327">
    <property type="entry name" value="UNCHARACTERIZED PROTEIN YQGE"/>
    <property type="match status" value="1"/>
</dbReference>
<evidence type="ECO:0000256" key="2">
    <source>
        <dbReference type="HAMAP-Rule" id="MF_00758"/>
    </source>
</evidence>
<gene>
    <name evidence="3" type="ORF">HC757_05835</name>
</gene>
<proteinExistence type="inferred from homology"/>
<sequence>MDSLQNHLLIAMPSLQETFFERAVIYVCEHDARGAMGLIINRPLGIEIDELLRQMELPEQPKVATELHAQVLIGGPVTPDRGFVLHDAQPHWSNSQTLANELMLTSSRDILSALGTDKAPKQFMVALGYAGWSKDQLEQEVADNVWLTIPATKALLFEVPYDERWQQACRALGFDTWQISHQTGHA</sequence>
<reference evidence="3" key="1">
    <citation type="submission" date="2020-04" db="EMBL/GenBank/DDBJ databases">
        <title>Description of Shewanella salipaludis sp. nov., isolated from a salt marsh.</title>
        <authorList>
            <person name="Park S."/>
            <person name="Yoon J.-H."/>
        </authorList>
    </citation>
    <scope>NUCLEOTIDE SEQUENCE</scope>
    <source>
        <strain evidence="3">SHSM-M6</strain>
    </source>
</reference>
<keyword evidence="4" id="KW-1185">Reference proteome</keyword>
<dbReference type="NCBIfam" id="NF001266">
    <property type="entry name" value="PRK00228.1-1"/>
    <property type="match status" value="1"/>
</dbReference>
<dbReference type="EMBL" id="JAAXYH010000003">
    <property type="protein sequence ID" value="NMH64688.1"/>
    <property type="molecule type" value="Genomic_DNA"/>
</dbReference>
<dbReference type="Gene3D" id="3.40.1740.10">
    <property type="entry name" value="VC0467-like"/>
    <property type="match status" value="1"/>
</dbReference>
<dbReference type="InterPro" id="IPR003774">
    <property type="entry name" value="AlgH-like"/>
</dbReference>
<comment type="caution">
    <text evidence="3">The sequence shown here is derived from an EMBL/GenBank/DDBJ whole genome shotgun (WGS) entry which is preliminary data.</text>
</comment>
<dbReference type="RefSeq" id="WP_169563382.1">
    <property type="nucleotide sequence ID" value="NZ_JAAXYH010000003.1"/>
</dbReference>
<dbReference type="SUPFAM" id="SSF143456">
    <property type="entry name" value="VC0467-like"/>
    <property type="match status" value="1"/>
</dbReference>
<dbReference type="PANTHER" id="PTHR30327:SF1">
    <property type="entry name" value="UPF0301 PROTEIN YQGE"/>
    <property type="match status" value="1"/>
</dbReference>
<comment type="similarity">
    <text evidence="1 2">Belongs to the UPF0301 (AlgH) family.</text>
</comment>
<dbReference type="Pfam" id="PF02622">
    <property type="entry name" value="DUF179"/>
    <property type="match status" value="1"/>
</dbReference>
<evidence type="ECO:0000313" key="4">
    <source>
        <dbReference type="Proteomes" id="UP000737113"/>
    </source>
</evidence>
<organism evidence="3 4">
    <name type="scientific">Shewanella salipaludis</name>
    <dbReference type="NCBI Taxonomy" id="2723052"/>
    <lineage>
        <taxon>Bacteria</taxon>
        <taxon>Pseudomonadati</taxon>
        <taxon>Pseudomonadota</taxon>
        <taxon>Gammaproteobacteria</taxon>
        <taxon>Alteromonadales</taxon>
        <taxon>Shewanellaceae</taxon>
        <taxon>Shewanella</taxon>
    </lineage>
</organism>
<dbReference type="GO" id="GO:0005829">
    <property type="term" value="C:cytosol"/>
    <property type="evidence" value="ECO:0007669"/>
    <property type="project" value="TreeGrafter"/>
</dbReference>
<accession>A0A972JI63</accession>